<sequence length="224" mass="25528">MSTSGFRVVPSFHLKGIQPSVMLERYLRNDIQVTGLLKEKVSFTASSSITVAPKLTTEQTDERFIFQDKSGGRTINVTTNQNSFRYWHEHGRFYADELCSWCRFRVGENCVPVPLSLVGKSLFVCDEPYCSFQCCLSGIRRDYGTSYMMRDPLYRKSEVLLNYLFSIDHPGQKLVPAMDWKLLKGNGGPLSREEFSKGFYYLRSINLVVPAKVCYLQVPGQSIG</sequence>
<name>W5SA66_9VIRU</name>
<evidence type="ECO:0000313" key="1">
    <source>
        <dbReference type="EMBL" id="AHH01635.1"/>
    </source>
</evidence>
<evidence type="ECO:0000313" key="2">
    <source>
        <dbReference type="Proteomes" id="UP000202176"/>
    </source>
</evidence>
<accession>W5SA66</accession>
<proteinExistence type="predicted"/>
<dbReference type="OrthoDB" id="12066at10239"/>
<protein>
    <submittedName>
        <fullName evidence="1">Uncharacterized protein</fullName>
    </submittedName>
</protein>
<dbReference type="EMBL" id="KF740664">
    <property type="protein sequence ID" value="AHH01635.1"/>
    <property type="molecule type" value="Genomic_DNA"/>
</dbReference>
<dbReference type="Proteomes" id="UP000202176">
    <property type="component" value="Segment"/>
</dbReference>
<dbReference type="RefSeq" id="YP_009000970.1">
    <property type="nucleotide sequence ID" value="NC_023423.1"/>
</dbReference>
<dbReference type="KEGG" id="vg:18266096"/>
<dbReference type="GeneID" id="18266096"/>
<organism evidence="1 2">
    <name type="scientific">Pithovirus sibericum</name>
    <dbReference type="NCBI Taxonomy" id="1450746"/>
    <lineage>
        <taxon>Viruses</taxon>
        <taxon>Pithoviruses</taxon>
        <taxon>Orthopithovirinae</taxon>
        <taxon>Alphapithovirus</taxon>
        <taxon>Alphapithovirus sibericum</taxon>
    </lineage>
</organism>
<gene>
    <name evidence="1" type="ORF">pv_68</name>
</gene>
<keyword evidence="2" id="KW-1185">Reference proteome</keyword>
<reference evidence="1 2" key="1">
    <citation type="journal article" date="2014" name="Proc. Natl. Acad. Sci. U.S.A.">
        <title>Thirty-thousand-year-old distant relative of giant icosahedral DNA viruses with a pandoravirus morphology.</title>
        <authorList>
            <person name="Legendre M."/>
            <person name="Bartoli J."/>
            <person name="Shmakova L."/>
            <person name="Jeudy S."/>
            <person name="Labadie K."/>
            <person name="Adrait A."/>
            <person name="Lescot M."/>
            <person name="Poirot O."/>
            <person name="Bertaux L."/>
            <person name="Bruley C."/>
            <person name="Coute Y."/>
            <person name="Rivkina E."/>
            <person name="Abergel C."/>
            <person name="Claverie J.M."/>
        </authorList>
    </citation>
    <scope>NUCLEOTIDE SEQUENCE [LARGE SCALE GENOMIC DNA]</scope>
    <source>
        <strain evidence="1">P1084-T</strain>
    </source>
</reference>